<proteinExistence type="predicted"/>
<dbReference type="Pfam" id="PF01753">
    <property type="entry name" value="zf-MYND"/>
    <property type="match status" value="2"/>
</dbReference>
<keyword evidence="8" id="KW-1185">Reference proteome</keyword>
<evidence type="ECO:0000256" key="5">
    <source>
        <dbReference type="SAM" id="MobiDB-lite"/>
    </source>
</evidence>
<dbReference type="PROSITE" id="PS50865">
    <property type="entry name" value="ZF_MYND_2"/>
    <property type="match status" value="1"/>
</dbReference>
<dbReference type="Proteomes" id="UP000184330">
    <property type="component" value="Unassembled WGS sequence"/>
</dbReference>
<keyword evidence="1" id="KW-0479">Metal-binding</keyword>
<reference evidence="7 8" key="1">
    <citation type="submission" date="2016-03" db="EMBL/GenBank/DDBJ databases">
        <authorList>
            <person name="Ploux O."/>
        </authorList>
    </citation>
    <scope>NUCLEOTIDE SEQUENCE [LARGE SCALE GENOMIC DNA]</scope>
    <source>
        <strain evidence="7 8">UAMH 11012</strain>
    </source>
</reference>
<accession>A0A1L7XHB5</accession>
<evidence type="ECO:0000256" key="4">
    <source>
        <dbReference type="PROSITE-ProRule" id="PRU00134"/>
    </source>
</evidence>
<dbReference type="SUPFAM" id="SSF144232">
    <property type="entry name" value="HIT/MYND zinc finger-like"/>
    <property type="match status" value="2"/>
</dbReference>
<evidence type="ECO:0000313" key="7">
    <source>
        <dbReference type="EMBL" id="CZR64422.1"/>
    </source>
</evidence>
<organism evidence="7 8">
    <name type="scientific">Phialocephala subalpina</name>
    <dbReference type="NCBI Taxonomy" id="576137"/>
    <lineage>
        <taxon>Eukaryota</taxon>
        <taxon>Fungi</taxon>
        <taxon>Dikarya</taxon>
        <taxon>Ascomycota</taxon>
        <taxon>Pezizomycotina</taxon>
        <taxon>Leotiomycetes</taxon>
        <taxon>Helotiales</taxon>
        <taxon>Mollisiaceae</taxon>
        <taxon>Phialocephala</taxon>
        <taxon>Phialocephala fortinii species complex</taxon>
    </lineage>
</organism>
<evidence type="ECO:0000256" key="3">
    <source>
        <dbReference type="ARBA" id="ARBA00022833"/>
    </source>
</evidence>
<gene>
    <name evidence="7" type="ORF">PAC_14320</name>
</gene>
<dbReference type="InterPro" id="IPR002893">
    <property type="entry name" value="Znf_MYND"/>
</dbReference>
<feature type="domain" description="MYND-type" evidence="6">
    <location>
        <begin position="286"/>
        <end position="365"/>
    </location>
</feature>
<evidence type="ECO:0000256" key="2">
    <source>
        <dbReference type="ARBA" id="ARBA00022771"/>
    </source>
</evidence>
<sequence length="371" mass="41902">MRALFIIVITILFLNTLIALLSLKIKTADKNASNLFHLQMTSLQVEIELGCFPRLNANVGIGMDISRAFPFILSRWISFQYLKTIETLNPQVQFWFLNRIYCPGYLLMRETFRFPEWFNYSMTESEKRTWDEYKEKNLLKWLDESNFNEDKEHVPYIPEATTQQAVSNNTATAASSSTARQQAAHPPPSTQSNSAEASSSQPQASAPEPEEPPLIIHDGKPATDLLAALGPVDDIEFPVDDTPEPDPYLDDLDDDIWDFGTKAKPPSSTQSTSKLRIICQQPGSLCNNCRKVAYYSKAHQREHWKTHKSECKSSQDVVAEPAVELAELSYAVYGNSGKLCTGCNTVEYCRKEHQRLVWKNHKSACKGKGKA</sequence>
<evidence type="ECO:0000313" key="8">
    <source>
        <dbReference type="Proteomes" id="UP000184330"/>
    </source>
</evidence>
<evidence type="ECO:0000259" key="6">
    <source>
        <dbReference type="PROSITE" id="PS50865"/>
    </source>
</evidence>
<dbReference type="STRING" id="576137.A0A1L7XHB5"/>
<dbReference type="Gene3D" id="6.10.140.2220">
    <property type="match status" value="2"/>
</dbReference>
<feature type="region of interest" description="Disordered" evidence="5">
    <location>
        <begin position="159"/>
        <end position="218"/>
    </location>
</feature>
<dbReference type="AlphaFoldDB" id="A0A1L7XHB5"/>
<keyword evidence="2 4" id="KW-0863">Zinc-finger</keyword>
<protein>
    <recommendedName>
        <fullName evidence="6">MYND-type domain-containing protein</fullName>
    </recommendedName>
</protein>
<feature type="compositionally biased region" description="Low complexity" evidence="5">
    <location>
        <begin position="160"/>
        <end position="207"/>
    </location>
</feature>
<dbReference type="GO" id="GO:0008270">
    <property type="term" value="F:zinc ion binding"/>
    <property type="evidence" value="ECO:0007669"/>
    <property type="project" value="UniProtKB-KW"/>
</dbReference>
<dbReference type="OrthoDB" id="432970at2759"/>
<keyword evidence="3" id="KW-0862">Zinc</keyword>
<dbReference type="EMBL" id="FJOG01000026">
    <property type="protein sequence ID" value="CZR64422.1"/>
    <property type="molecule type" value="Genomic_DNA"/>
</dbReference>
<evidence type="ECO:0000256" key="1">
    <source>
        <dbReference type="ARBA" id="ARBA00022723"/>
    </source>
</evidence>
<name>A0A1L7XHB5_9HELO</name>